<dbReference type="GO" id="GO:0016301">
    <property type="term" value="F:kinase activity"/>
    <property type="evidence" value="ECO:0007669"/>
    <property type="project" value="UniProtKB-KW"/>
</dbReference>
<dbReference type="Gene3D" id="3.60.40.10">
    <property type="entry name" value="PPM-type phosphatase domain"/>
    <property type="match status" value="1"/>
</dbReference>
<comment type="cofactor">
    <cofactor evidence="2">
        <name>Mg(2+)</name>
        <dbReference type="ChEBI" id="CHEBI:18420"/>
    </cofactor>
</comment>
<keyword evidence="15" id="KW-0808">Transferase</keyword>
<evidence type="ECO:0000256" key="5">
    <source>
        <dbReference type="ARBA" id="ARBA00022723"/>
    </source>
</evidence>
<evidence type="ECO:0000256" key="3">
    <source>
        <dbReference type="ARBA" id="ARBA00006702"/>
    </source>
</evidence>
<dbReference type="PANTHER" id="PTHR13832">
    <property type="entry name" value="PROTEIN PHOSPHATASE 2C"/>
    <property type="match status" value="1"/>
</dbReference>
<keyword evidence="15" id="KW-0418">Kinase</keyword>
<gene>
    <name evidence="15" type="ORF">MUK42_10753</name>
</gene>
<dbReference type="InterPro" id="IPR000253">
    <property type="entry name" value="FHA_dom"/>
</dbReference>
<sequence>MGMLTMTTATNATNPTTVSSMRSEMAASLAGVFILMFLFLLLLFILVCRPWRFFLSPSSSSSSLSSPRRPASAVKADNLVRPLLSDNVDGNSGQSYDMPEIFLEASRIQIDENTTWPKSQGLVSKEQVQSTDFCASQGDSLVLDVSYDASQDIEAGHTLKRSATSSWPIDDKKHIREDSNYDIRIINEKPRSPVSSFTDKNILRSSLTLEVIAGPSRGLCCSRESASTFVRPLTLGRVSPSDLLLKDSEVSGKHANINWNVNSLKWELVDMGSLNGTYLNSLAIHHSDSGSRNWSEPVQLADGDIITLGTSSKISVKLSQYFEHHIPCGVGMVCDPMSARRGGKVLPMEDISFCRCPLPGVEQFGIFGICDGHGGAGAAKAASQMLPDNVASILSHPERRSNVLSLCDASDILRDAYARTEADMSHEYEGCTATLLLIWFDNNRELFAQCANLGDSACVMNVNGKLIPMTEDHRVTSTTERARFAKLGKSLKESETRLCGLNISRMLGDKFLKEQDDRFSSEPYISQVVAIENSCTAFAMIASDGLWDVISMKKAVQLMKQKSNNDDQNLADTIANNVLSEARTLRTKDNTSIIFLDFDALRTDSCITKA</sequence>
<keyword evidence="12" id="KW-0812">Transmembrane</keyword>
<dbReference type="AlphaFoldDB" id="A0A9E7GMJ4"/>
<dbReference type="SUPFAM" id="SSF49879">
    <property type="entry name" value="SMAD/FHA domain"/>
    <property type="match status" value="1"/>
</dbReference>
<dbReference type="CDD" id="cd22678">
    <property type="entry name" value="FHA_PP2C70-like"/>
    <property type="match status" value="1"/>
</dbReference>
<comment type="catalytic activity">
    <reaction evidence="11">
        <text>O-phospho-L-threonyl-[protein] + H2O = L-threonyl-[protein] + phosphate</text>
        <dbReference type="Rhea" id="RHEA:47004"/>
        <dbReference type="Rhea" id="RHEA-COMP:11060"/>
        <dbReference type="Rhea" id="RHEA-COMP:11605"/>
        <dbReference type="ChEBI" id="CHEBI:15377"/>
        <dbReference type="ChEBI" id="CHEBI:30013"/>
        <dbReference type="ChEBI" id="CHEBI:43474"/>
        <dbReference type="ChEBI" id="CHEBI:61977"/>
        <dbReference type="EC" id="3.1.3.16"/>
    </reaction>
</comment>
<evidence type="ECO:0000259" key="13">
    <source>
        <dbReference type="PROSITE" id="PS50006"/>
    </source>
</evidence>
<dbReference type="FunFam" id="3.60.40.10:FF:000047">
    <property type="entry name" value="Protein phosphatase 2C 70"/>
    <property type="match status" value="1"/>
</dbReference>
<dbReference type="Pfam" id="PF00498">
    <property type="entry name" value="FHA"/>
    <property type="match status" value="1"/>
</dbReference>
<dbReference type="GO" id="GO:0046872">
    <property type="term" value="F:metal ion binding"/>
    <property type="evidence" value="ECO:0007669"/>
    <property type="project" value="UniProtKB-KW"/>
</dbReference>
<dbReference type="Proteomes" id="UP001055439">
    <property type="component" value="Chromosome 7"/>
</dbReference>
<feature type="transmembrane region" description="Helical" evidence="12">
    <location>
        <begin position="25"/>
        <end position="48"/>
    </location>
</feature>
<dbReference type="InterPro" id="IPR001932">
    <property type="entry name" value="PPM-type_phosphatase-like_dom"/>
</dbReference>
<keyword evidence="12" id="KW-0472">Membrane</keyword>
<evidence type="ECO:0000313" key="15">
    <source>
        <dbReference type="EMBL" id="URE14754.1"/>
    </source>
</evidence>
<evidence type="ECO:0000256" key="11">
    <source>
        <dbReference type="ARBA" id="ARBA00048336"/>
    </source>
</evidence>
<evidence type="ECO:0000256" key="12">
    <source>
        <dbReference type="SAM" id="Phobius"/>
    </source>
</evidence>
<evidence type="ECO:0000256" key="9">
    <source>
        <dbReference type="ARBA" id="ARBA00023211"/>
    </source>
</evidence>
<dbReference type="EMBL" id="CP097509">
    <property type="protein sequence ID" value="URE14754.1"/>
    <property type="molecule type" value="Genomic_DNA"/>
</dbReference>
<proteinExistence type="inferred from homology"/>
<accession>A0A9E7GMJ4</accession>
<keyword evidence="12" id="KW-1133">Transmembrane helix</keyword>
<keyword evidence="8" id="KW-0904">Protein phosphatase</keyword>
<feature type="domain" description="FHA" evidence="13">
    <location>
        <begin position="233"/>
        <end position="284"/>
    </location>
</feature>
<keyword evidence="7" id="KW-0460">Magnesium</keyword>
<comment type="similarity">
    <text evidence="3">Belongs to the PP2C family.</text>
</comment>
<dbReference type="GO" id="GO:0004722">
    <property type="term" value="F:protein serine/threonine phosphatase activity"/>
    <property type="evidence" value="ECO:0007669"/>
    <property type="project" value="UniProtKB-EC"/>
</dbReference>
<keyword evidence="9" id="KW-0464">Manganese</keyword>
<reference evidence="15" key="1">
    <citation type="submission" date="2022-05" db="EMBL/GenBank/DDBJ databases">
        <title>The Musa troglodytarum L. genome provides insights into the mechanism of non-climacteric behaviour and enrichment of carotenoids.</title>
        <authorList>
            <person name="Wang J."/>
        </authorList>
    </citation>
    <scope>NUCLEOTIDE SEQUENCE</scope>
    <source>
        <tissue evidence="15">Leaf</tissue>
    </source>
</reference>
<evidence type="ECO:0000256" key="2">
    <source>
        <dbReference type="ARBA" id="ARBA00001946"/>
    </source>
</evidence>
<dbReference type="SUPFAM" id="SSF81606">
    <property type="entry name" value="PP2C-like"/>
    <property type="match status" value="1"/>
</dbReference>
<evidence type="ECO:0000256" key="6">
    <source>
        <dbReference type="ARBA" id="ARBA00022801"/>
    </source>
</evidence>
<comment type="catalytic activity">
    <reaction evidence="10">
        <text>O-phospho-L-seryl-[protein] + H2O = L-seryl-[protein] + phosphate</text>
        <dbReference type="Rhea" id="RHEA:20629"/>
        <dbReference type="Rhea" id="RHEA-COMP:9863"/>
        <dbReference type="Rhea" id="RHEA-COMP:11604"/>
        <dbReference type="ChEBI" id="CHEBI:15377"/>
        <dbReference type="ChEBI" id="CHEBI:29999"/>
        <dbReference type="ChEBI" id="CHEBI:43474"/>
        <dbReference type="ChEBI" id="CHEBI:83421"/>
        <dbReference type="EC" id="3.1.3.16"/>
    </reaction>
</comment>
<keyword evidence="5" id="KW-0479">Metal-binding</keyword>
<evidence type="ECO:0000256" key="7">
    <source>
        <dbReference type="ARBA" id="ARBA00022842"/>
    </source>
</evidence>
<dbReference type="InterPro" id="IPR008984">
    <property type="entry name" value="SMAD_FHA_dom_sf"/>
</dbReference>
<comment type="cofactor">
    <cofactor evidence="1">
        <name>Mn(2+)</name>
        <dbReference type="ChEBI" id="CHEBI:29035"/>
    </cofactor>
</comment>
<name>A0A9E7GMJ4_9LILI</name>
<evidence type="ECO:0000313" key="16">
    <source>
        <dbReference type="Proteomes" id="UP001055439"/>
    </source>
</evidence>
<evidence type="ECO:0000256" key="8">
    <source>
        <dbReference type="ARBA" id="ARBA00022912"/>
    </source>
</evidence>
<evidence type="ECO:0000256" key="10">
    <source>
        <dbReference type="ARBA" id="ARBA00047761"/>
    </source>
</evidence>
<keyword evidence="6" id="KW-0378">Hydrolase</keyword>
<dbReference type="PROSITE" id="PS01032">
    <property type="entry name" value="PPM_1"/>
    <property type="match status" value="1"/>
</dbReference>
<dbReference type="InterPro" id="IPR015655">
    <property type="entry name" value="PP2C"/>
</dbReference>
<dbReference type="PROSITE" id="PS50006">
    <property type="entry name" value="FHA_DOMAIN"/>
    <property type="match status" value="1"/>
</dbReference>
<dbReference type="Gene3D" id="2.60.200.20">
    <property type="match status" value="1"/>
</dbReference>
<dbReference type="InterPro" id="IPR000222">
    <property type="entry name" value="PP2C_BS"/>
</dbReference>
<dbReference type="OrthoDB" id="420076at2759"/>
<dbReference type="SMART" id="SM00240">
    <property type="entry name" value="FHA"/>
    <property type="match status" value="1"/>
</dbReference>
<dbReference type="SMART" id="SM00332">
    <property type="entry name" value="PP2Cc"/>
    <property type="match status" value="1"/>
</dbReference>
<evidence type="ECO:0000256" key="4">
    <source>
        <dbReference type="ARBA" id="ARBA00013081"/>
    </source>
</evidence>
<evidence type="ECO:0000256" key="1">
    <source>
        <dbReference type="ARBA" id="ARBA00001936"/>
    </source>
</evidence>
<feature type="domain" description="PPM-type phosphatase" evidence="14">
    <location>
        <begin position="329"/>
        <end position="598"/>
    </location>
</feature>
<dbReference type="PANTHER" id="PTHR13832:SF643">
    <property type="entry name" value="PROTEIN PHOSPHATASE 2C-RELATED"/>
    <property type="match status" value="1"/>
</dbReference>
<dbReference type="Pfam" id="PF00481">
    <property type="entry name" value="PP2C"/>
    <property type="match status" value="1"/>
</dbReference>
<dbReference type="PROSITE" id="PS51746">
    <property type="entry name" value="PPM_2"/>
    <property type="match status" value="1"/>
</dbReference>
<dbReference type="CDD" id="cd00143">
    <property type="entry name" value="PP2Cc"/>
    <property type="match status" value="1"/>
</dbReference>
<dbReference type="EC" id="3.1.3.16" evidence="4"/>
<protein>
    <recommendedName>
        <fullName evidence="4">protein-serine/threonine phosphatase</fullName>
        <ecNumber evidence="4">3.1.3.16</ecNumber>
    </recommendedName>
</protein>
<dbReference type="InterPro" id="IPR036457">
    <property type="entry name" value="PPM-type-like_dom_sf"/>
</dbReference>
<organism evidence="15 16">
    <name type="scientific">Musa troglodytarum</name>
    <name type="common">fe'i banana</name>
    <dbReference type="NCBI Taxonomy" id="320322"/>
    <lineage>
        <taxon>Eukaryota</taxon>
        <taxon>Viridiplantae</taxon>
        <taxon>Streptophyta</taxon>
        <taxon>Embryophyta</taxon>
        <taxon>Tracheophyta</taxon>
        <taxon>Spermatophyta</taxon>
        <taxon>Magnoliopsida</taxon>
        <taxon>Liliopsida</taxon>
        <taxon>Zingiberales</taxon>
        <taxon>Musaceae</taxon>
        <taxon>Musa</taxon>
    </lineage>
</organism>
<evidence type="ECO:0000259" key="14">
    <source>
        <dbReference type="PROSITE" id="PS51746"/>
    </source>
</evidence>
<keyword evidence="16" id="KW-1185">Reference proteome</keyword>